<organism evidence="1 2">
    <name type="scientific">Aspergillus tanneri</name>
    <dbReference type="NCBI Taxonomy" id="1220188"/>
    <lineage>
        <taxon>Eukaryota</taxon>
        <taxon>Fungi</taxon>
        <taxon>Dikarya</taxon>
        <taxon>Ascomycota</taxon>
        <taxon>Pezizomycotina</taxon>
        <taxon>Eurotiomycetes</taxon>
        <taxon>Eurotiomycetidae</taxon>
        <taxon>Eurotiales</taxon>
        <taxon>Aspergillaceae</taxon>
        <taxon>Aspergillus</taxon>
        <taxon>Aspergillus subgen. Circumdati</taxon>
    </lineage>
</organism>
<name>A0A4S3J7P7_9EURO</name>
<evidence type="ECO:0000313" key="1">
    <source>
        <dbReference type="EMBL" id="THC91009.1"/>
    </source>
</evidence>
<keyword evidence="2" id="KW-1185">Reference proteome</keyword>
<dbReference type="STRING" id="1220188.A0A4S3J7P7"/>
<evidence type="ECO:0000313" key="2">
    <source>
        <dbReference type="Proteomes" id="UP000308092"/>
    </source>
</evidence>
<sequence>MDNASLVLVNASIMHPQPDSIFLSIQTALSLHVDIPAGNSTYLKVYNDAIVVRGNTTIGVQNQSSPVNPEPWKYYLHNVVFQSHAPLSAFGETNIYLGRLKSHVSLVKDLPQNSKS</sequence>
<reference evidence="1 2" key="1">
    <citation type="submission" date="2019-03" db="EMBL/GenBank/DDBJ databases">
        <title>The genome sequence of a newly discovered highly antifungal drug resistant Aspergillus species, Aspergillus tanneri NIH 1004.</title>
        <authorList>
            <person name="Mounaud S."/>
            <person name="Singh I."/>
            <person name="Joardar V."/>
            <person name="Pakala S."/>
            <person name="Pakala S."/>
            <person name="Venepally P."/>
            <person name="Hoover J."/>
            <person name="Nierman W."/>
            <person name="Chung J."/>
            <person name="Losada L."/>
        </authorList>
    </citation>
    <scope>NUCLEOTIDE SEQUENCE [LARGE SCALE GENOMIC DNA]</scope>
    <source>
        <strain evidence="1 2">NIH1004</strain>
    </source>
</reference>
<gene>
    <name evidence="1" type="ORF">EYZ11_009517</name>
</gene>
<dbReference type="VEuPathDB" id="FungiDB:EYZ11_009517"/>
<dbReference type="Pfam" id="PF12505">
    <property type="entry name" value="DUF3712"/>
    <property type="match status" value="1"/>
</dbReference>
<accession>A0A4S3J7P7</accession>
<dbReference type="EMBL" id="SOSA01000456">
    <property type="protein sequence ID" value="THC91009.1"/>
    <property type="molecule type" value="Genomic_DNA"/>
</dbReference>
<protein>
    <submittedName>
        <fullName evidence="1">Uncharacterized protein</fullName>
    </submittedName>
</protein>
<dbReference type="AlphaFoldDB" id="A0A4S3J7P7"/>
<dbReference type="InterPro" id="IPR022185">
    <property type="entry name" value="DUF3712"/>
</dbReference>
<dbReference type="Proteomes" id="UP000308092">
    <property type="component" value="Unassembled WGS sequence"/>
</dbReference>
<comment type="caution">
    <text evidence="1">The sequence shown here is derived from an EMBL/GenBank/DDBJ whole genome shotgun (WGS) entry which is preliminary data.</text>
</comment>
<proteinExistence type="predicted"/>